<organism evidence="1 2">
    <name type="scientific">Hirundo rustica rustica</name>
    <dbReference type="NCBI Taxonomy" id="333673"/>
    <lineage>
        <taxon>Eukaryota</taxon>
        <taxon>Metazoa</taxon>
        <taxon>Chordata</taxon>
        <taxon>Craniata</taxon>
        <taxon>Vertebrata</taxon>
        <taxon>Euteleostomi</taxon>
        <taxon>Archelosauria</taxon>
        <taxon>Archosauria</taxon>
        <taxon>Dinosauria</taxon>
        <taxon>Saurischia</taxon>
        <taxon>Theropoda</taxon>
        <taxon>Coelurosauria</taxon>
        <taxon>Aves</taxon>
        <taxon>Neognathae</taxon>
        <taxon>Neoaves</taxon>
        <taxon>Telluraves</taxon>
        <taxon>Australaves</taxon>
        <taxon>Passeriformes</taxon>
        <taxon>Sylvioidea</taxon>
        <taxon>Hirundinidae</taxon>
        <taxon>Hirundo</taxon>
    </lineage>
</organism>
<evidence type="ECO:0000313" key="1">
    <source>
        <dbReference type="EMBL" id="RMC13781.1"/>
    </source>
</evidence>
<name>A0A3M0KMC8_HIRRU</name>
<evidence type="ECO:0000313" key="2">
    <source>
        <dbReference type="Proteomes" id="UP000269221"/>
    </source>
</evidence>
<dbReference type="Proteomes" id="UP000269221">
    <property type="component" value="Unassembled WGS sequence"/>
</dbReference>
<proteinExistence type="predicted"/>
<gene>
    <name evidence="1" type="ORF">DUI87_08863</name>
</gene>
<dbReference type="AlphaFoldDB" id="A0A3M0KMC8"/>
<protein>
    <submittedName>
        <fullName evidence="1">Uncharacterized protein</fullName>
    </submittedName>
</protein>
<comment type="caution">
    <text evidence="1">The sequence shown here is derived from an EMBL/GenBank/DDBJ whole genome shotgun (WGS) entry which is preliminary data.</text>
</comment>
<reference evidence="1 2" key="1">
    <citation type="submission" date="2018-07" db="EMBL/GenBank/DDBJ databases">
        <title>A high quality draft genome assembly of the barn swallow (H. rustica rustica).</title>
        <authorList>
            <person name="Formenti G."/>
            <person name="Chiara M."/>
            <person name="Poveda L."/>
            <person name="Francoijs K.-J."/>
            <person name="Bonisoli-Alquati A."/>
            <person name="Canova L."/>
            <person name="Gianfranceschi L."/>
            <person name="Horner D.S."/>
            <person name="Saino N."/>
        </authorList>
    </citation>
    <scope>NUCLEOTIDE SEQUENCE [LARGE SCALE GENOMIC DNA]</scope>
    <source>
        <strain evidence="1">Chelidonia</strain>
        <tissue evidence="1">Blood</tissue>
    </source>
</reference>
<dbReference type="EMBL" id="QRBI01000105">
    <property type="protein sequence ID" value="RMC13781.1"/>
    <property type="molecule type" value="Genomic_DNA"/>
</dbReference>
<keyword evidence="2" id="KW-1185">Reference proteome</keyword>
<accession>A0A3M0KMC8</accession>
<sequence>MEKTDAPRLLRSRESVNWLNRVRANRTWGAAVPLATGANIPCPVQLQRGVREWLGWVSGIQPGATQHTVKCSDPAHQALSVFAPHMPSGFQKWQTRKQMEKEQQHMADIDLTMEVQHKVNGMSSE</sequence>